<evidence type="ECO:0000313" key="2">
    <source>
        <dbReference type="EMBL" id="CAA0836300.1"/>
    </source>
</evidence>
<dbReference type="AlphaFoldDB" id="A0A9N7NT51"/>
<name>A0A9N7NT51_STRHE</name>
<dbReference type="EMBL" id="CACSLK010030184">
    <property type="protein sequence ID" value="CAA0836300.1"/>
    <property type="molecule type" value="Genomic_DNA"/>
</dbReference>
<gene>
    <name evidence="2" type="ORF">SHERM_03406</name>
</gene>
<dbReference type="InterPro" id="IPR006580">
    <property type="entry name" value="Znf_TTF"/>
</dbReference>
<organism evidence="2 3">
    <name type="scientific">Striga hermonthica</name>
    <name type="common">Purple witchweed</name>
    <name type="synonym">Buchnera hermonthica</name>
    <dbReference type="NCBI Taxonomy" id="68872"/>
    <lineage>
        <taxon>Eukaryota</taxon>
        <taxon>Viridiplantae</taxon>
        <taxon>Streptophyta</taxon>
        <taxon>Embryophyta</taxon>
        <taxon>Tracheophyta</taxon>
        <taxon>Spermatophyta</taxon>
        <taxon>Magnoliopsida</taxon>
        <taxon>eudicotyledons</taxon>
        <taxon>Gunneridae</taxon>
        <taxon>Pentapetalae</taxon>
        <taxon>asterids</taxon>
        <taxon>lamiids</taxon>
        <taxon>Lamiales</taxon>
        <taxon>Orobanchaceae</taxon>
        <taxon>Buchnereae</taxon>
        <taxon>Striga</taxon>
    </lineage>
</organism>
<dbReference type="Proteomes" id="UP001153555">
    <property type="component" value="Unassembled WGS sequence"/>
</dbReference>
<proteinExistence type="predicted"/>
<comment type="caution">
    <text evidence="2">The sequence shown here is derived from an EMBL/GenBank/DDBJ whole genome shotgun (WGS) entry which is preliminary data.</text>
</comment>
<keyword evidence="3" id="KW-1185">Reference proteome</keyword>
<dbReference type="OrthoDB" id="1245066at2759"/>
<evidence type="ECO:0000313" key="3">
    <source>
        <dbReference type="Proteomes" id="UP001153555"/>
    </source>
</evidence>
<protein>
    <submittedName>
        <fullName evidence="2">TTF-type zinc finger protein with HAT dimerisation domain</fullName>
    </submittedName>
</protein>
<dbReference type="Pfam" id="PF14291">
    <property type="entry name" value="DUF4371"/>
    <property type="match status" value="1"/>
</dbReference>
<reference evidence="2" key="1">
    <citation type="submission" date="2019-12" db="EMBL/GenBank/DDBJ databases">
        <authorList>
            <person name="Scholes J."/>
        </authorList>
    </citation>
    <scope>NUCLEOTIDE SEQUENCE</scope>
</reference>
<evidence type="ECO:0000259" key="1">
    <source>
        <dbReference type="SMART" id="SM00597"/>
    </source>
</evidence>
<accession>A0A9N7NT51</accession>
<dbReference type="PANTHER" id="PTHR45749">
    <property type="match status" value="1"/>
</dbReference>
<dbReference type="SMART" id="SM00597">
    <property type="entry name" value="ZnF_TTF"/>
    <property type="match status" value="1"/>
</dbReference>
<dbReference type="InterPro" id="IPR025398">
    <property type="entry name" value="DUF4371"/>
</dbReference>
<feature type="domain" description="TTF-type" evidence="1">
    <location>
        <begin position="97"/>
        <end position="192"/>
    </location>
</feature>
<sequence length="316" mass="36290">MGMTFSPLMKLKHPSKKHNLKKEKAPQAEPLHQELEGGFITEFNQDHIISDPGLRIPIERFHPNIRDQVKRAYLMKGPTQLKGHTFLRSLSGSGLNDYRSFLESWFAKYDWLEYNVVKDAAYCFYCFLFKEQPSDGQFGHDAFTKLGFNTWKNAYKALPKHVGTVDSDHNNARNACADFKNQRAGVDRKLQNYGKDSEKRYKTRLTTALDSAKYLIKQGLSFRGHDESSSSLNKGNYLEMIDSNKEKNEDVRIAFDELCPENAKMVSPDIQKDLVRAYAQEVTKVIMGEIGDRCFSVLIDESRDISIREQMAVVVR</sequence>
<dbReference type="PANTHER" id="PTHR45749:SF22">
    <property type="entry name" value="TTF-TYPE DOMAIN-CONTAINING PROTEIN"/>
    <property type="match status" value="1"/>
</dbReference>